<keyword evidence="2" id="KW-0808">Transferase</keyword>
<accession>A0ABZ0V9P3</accession>
<feature type="domain" description="N-acetyltransferase" evidence="1">
    <location>
        <begin position="9"/>
        <end position="169"/>
    </location>
</feature>
<dbReference type="RefSeq" id="WP_322410199.1">
    <property type="nucleotide sequence ID" value="NZ_CP139779.1"/>
</dbReference>
<evidence type="ECO:0000259" key="1">
    <source>
        <dbReference type="PROSITE" id="PS51186"/>
    </source>
</evidence>
<dbReference type="EC" id="2.-.-.-" evidence="2"/>
<dbReference type="Gene3D" id="3.40.630.30">
    <property type="match status" value="1"/>
</dbReference>
<dbReference type="InterPro" id="IPR016181">
    <property type="entry name" value="Acyl_CoA_acyltransferase"/>
</dbReference>
<keyword evidence="3" id="KW-1185">Reference proteome</keyword>
<protein>
    <submittedName>
        <fullName evidence="2">GNAT family protein</fullName>
        <ecNumber evidence="2">2.-.-.-</ecNumber>
    </submittedName>
</protein>
<dbReference type="InterPro" id="IPR051531">
    <property type="entry name" value="N-acetyltransferase"/>
</dbReference>
<dbReference type="InterPro" id="IPR000182">
    <property type="entry name" value="GNAT_dom"/>
</dbReference>
<evidence type="ECO:0000313" key="2">
    <source>
        <dbReference type="EMBL" id="WQB70056.1"/>
    </source>
</evidence>
<reference evidence="2 3" key="1">
    <citation type="submission" date="2023-06" db="EMBL/GenBank/DDBJ databases">
        <title>Rock-solubilizing bacteria, Microbacterium invictum, promotes re-establishment of vegetation in rocky wasteland by accelerating rock bio-weathering and reshaping soil bacterial community.</title>
        <authorList>
            <person name="Liu C."/>
        </authorList>
    </citation>
    <scope>NUCLEOTIDE SEQUENCE [LARGE SCALE GENOMIC DNA]</scope>
    <source>
        <strain evidence="2 3">X-18</strain>
    </source>
</reference>
<dbReference type="PROSITE" id="PS51186">
    <property type="entry name" value="GNAT"/>
    <property type="match status" value="1"/>
</dbReference>
<gene>
    <name evidence="2" type="ORF">T9R20_15365</name>
</gene>
<dbReference type="PANTHER" id="PTHR43792:SF1">
    <property type="entry name" value="N-ACETYLTRANSFERASE DOMAIN-CONTAINING PROTEIN"/>
    <property type="match status" value="1"/>
</dbReference>
<dbReference type="Proteomes" id="UP001324533">
    <property type="component" value="Chromosome"/>
</dbReference>
<organism evidence="2 3">
    <name type="scientific">Microbacterium invictum</name>
    <dbReference type="NCBI Taxonomy" id="515415"/>
    <lineage>
        <taxon>Bacteria</taxon>
        <taxon>Bacillati</taxon>
        <taxon>Actinomycetota</taxon>
        <taxon>Actinomycetes</taxon>
        <taxon>Micrococcales</taxon>
        <taxon>Microbacteriaceae</taxon>
        <taxon>Microbacterium</taxon>
    </lineage>
</organism>
<dbReference type="SUPFAM" id="SSF55729">
    <property type="entry name" value="Acyl-CoA N-acyltransferases (Nat)"/>
    <property type="match status" value="1"/>
</dbReference>
<dbReference type="EMBL" id="CP139779">
    <property type="protein sequence ID" value="WQB70056.1"/>
    <property type="molecule type" value="Genomic_DNA"/>
</dbReference>
<dbReference type="Pfam" id="PF13302">
    <property type="entry name" value="Acetyltransf_3"/>
    <property type="match status" value="1"/>
</dbReference>
<name>A0ABZ0V9P3_9MICO</name>
<dbReference type="PANTHER" id="PTHR43792">
    <property type="entry name" value="GNAT FAMILY, PUTATIVE (AFU_ORTHOLOGUE AFUA_3G00765)-RELATED-RELATED"/>
    <property type="match status" value="1"/>
</dbReference>
<dbReference type="GO" id="GO:0016740">
    <property type="term" value="F:transferase activity"/>
    <property type="evidence" value="ECO:0007669"/>
    <property type="project" value="UniProtKB-KW"/>
</dbReference>
<sequence length="178" mass="19317">MIPLQTDRLVLAPLGAGDLNAFVAYRRDPDVARWQSWTPEFNAEDAGRLLEGQPADFPPPAGEWLQIAVRDAASGALLGDVAVHTSADQPDSYEVGVTVAAEHHGRGVAREALGAVVVALFDDHSAHRVTATSDARNAAVARLLTRLGFRHEGRAVEADWFKGEWTTLDSWALLSRER</sequence>
<proteinExistence type="predicted"/>
<evidence type="ECO:0000313" key="3">
    <source>
        <dbReference type="Proteomes" id="UP001324533"/>
    </source>
</evidence>